<dbReference type="Pfam" id="PF04367">
    <property type="entry name" value="DUF502"/>
    <property type="match status" value="1"/>
</dbReference>
<dbReference type="Proteomes" id="UP001528823">
    <property type="component" value="Unassembled WGS sequence"/>
</dbReference>
<comment type="caution">
    <text evidence="2">The sequence shown here is derived from an EMBL/GenBank/DDBJ whole genome shotgun (WGS) entry which is preliminary data.</text>
</comment>
<keyword evidence="1" id="KW-0812">Transmembrane</keyword>
<dbReference type="RefSeq" id="WP_274690609.1">
    <property type="nucleotide sequence ID" value="NZ_JAPMOU010000032.1"/>
</dbReference>
<evidence type="ECO:0000256" key="1">
    <source>
        <dbReference type="SAM" id="Phobius"/>
    </source>
</evidence>
<name>A0ABT5UE45_9GAMM</name>
<dbReference type="PANTHER" id="PTHR31876">
    <property type="entry name" value="COV-LIKE PROTEIN 1"/>
    <property type="match status" value="1"/>
</dbReference>
<dbReference type="InterPro" id="IPR007462">
    <property type="entry name" value="COV1-like"/>
</dbReference>
<protein>
    <submittedName>
        <fullName evidence="2">DUF502 domain-containing protein</fullName>
    </submittedName>
</protein>
<gene>
    <name evidence="2" type="ORF">ORQ98_20175</name>
</gene>
<accession>A0ABT5UE45</accession>
<keyword evidence="1" id="KW-1133">Transmembrane helix</keyword>
<evidence type="ECO:0000313" key="3">
    <source>
        <dbReference type="Proteomes" id="UP001528823"/>
    </source>
</evidence>
<feature type="transmembrane region" description="Helical" evidence="1">
    <location>
        <begin position="12"/>
        <end position="36"/>
    </location>
</feature>
<dbReference type="EMBL" id="JAPMOU010000032">
    <property type="protein sequence ID" value="MDE1464281.1"/>
    <property type="molecule type" value="Genomic_DNA"/>
</dbReference>
<proteinExistence type="predicted"/>
<sequence>MGKLRAFIKQSLIGGILILLPIVILGAVFRWVFYFVTDLIQPMTDYMSTNYHLPELVADTAVIALIMFACFAIGTLVSTGVGKWLHSHFDKYLDKLAPGYRIIKEIVSQIVGDPNSSPFTKGEVVRVQLFGDACETTVTAIVTARHEDGTVTIFMPTGPNPTSGNIYHIPEKLVTYYPDASVEKMMKSIIACGAGSDNLFTSNNKT</sequence>
<organism evidence="2 3">
    <name type="scientific">Spartinivicinus poritis</name>
    <dbReference type="NCBI Taxonomy" id="2994640"/>
    <lineage>
        <taxon>Bacteria</taxon>
        <taxon>Pseudomonadati</taxon>
        <taxon>Pseudomonadota</taxon>
        <taxon>Gammaproteobacteria</taxon>
        <taxon>Oceanospirillales</taxon>
        <taxon>Zooshikellaceae</taxon>
        <taxon>Spartinivicinus</taxon>
    </lineage>
</organism>
<reference evidence="2 3" key="1">
    <citation type="submission" date="2022-11" db="EMBL/GenBank/DDBJ databases">
        <title>Spartinivicinus poritis sp. nov., isolated from scleractinian coral Porites lutea.</title>
        <authorList>
            <person name="Zhang G."/>
            <person name="Cai L."/>
            <person name="Wei Q."/>
        </authorList>
    </citation>
    <scope>NUCLEOTIDE SEQUENCE [LARGE SCALE GENOMIC DNA]</scope>
    <source>
        <strain evidence="2 3">A2-2</strain>
    </source>
</reference>
<evidence type="ECO:0000313" key="2">
    <source>
        <dbReference type="EMBL" id="MDE1464281.1"/>
    </source>
</evidence>
<dbReference type="PANTHER" id="PTHR31876:SF26">
    <property type="entry name" value="PROTEIN LIKE COV 2"/>
    <property type="match status" value="1"/>
</dbReference>
<feature type="transmembrane region" description="Helical" evidence="1">
    <location>
        <begin position="56"/>
        <end position="77"/>
    </location>
</feature>
<keyword evidence="1" id="KW-0472">Membrane</keyword>
<keyword evidence="3" id="KW-1185">Reference proteome</keyword>